<evidence type="ECO:0000313" key="7">
    <source>
        <dbReference type="EMBL" id="MDY5166610.1"/>
    </source>
</evidence>
<dbReference type="STRING" id="1034346.GCA_000313565_02082"/>
<dbReference type="HAMAP" id="MF_00528">
    <property type="entry name" value="Maf"/>
    <property type="match status" value="1"/>
</dbReference>
<sequence length="189" mass="21511">MRRVLLASESPRRRELMVLSEIPFTTASCLLKETLDPELSIEKAVEKLAFEKADAVFHRYPEEFIIGADTIVVCDGEVFGKPKDNEDAERMLRKLSGKTHQVITGVALVAKDVKECFHEVTDVTFYDLEDEEIKRYAKSKEPHDKAGAYAIQGKGLTFVKKINGDFYNVVGLPMASLYKRLKKYLELDY</sequence>
<comment type="catalytic activity">
    <reaction evidence="6">
        <text>dTTP + H2O = dTMP + diphosphate + H(+)</text>
        <dbReference type="Rhea" id="RHEA:28534"/>
        <dbReference type="ChEBI" id="CHEBI:15377"/>
        <dbReference type="ChEBI" id="CHEBI:15378"/>
        <dbReference type="ChEBI" id="CHEBI:33019"/>
        <dbReference type="ChEBI" id="CHEBI:37568"/>
        <dbReference type="ChEBI" id="CHEBI:63528"/>
        <dbReference type="EC" id="3.6.1.9"/>
    </reaction>
</comment>
<accession>A0A2V2FLR2</accession>
<feature type="site" description="Important for substrate specificity" evidence="6">
    <location>
        <position position="70"/>
    </location>
</feature>
<name>A0A2V2FLR2_9FIRM</name>
<evidence type="ECO:0000256" key="3">
    <source>
        <dbReference type="ARBA" id="ARBA00022490"/>
    </source>
</evidence>
<dbReference type="FunFam" id="3.90.950.10:FF:000005">
    <property type="entry name" value="7-methyl-GTP pyrophosphatase"/>
    <property type="match status" value="1"/>
</dbReference>
<keyword evidence="9" id="KW-1185">Reference proteome</keyword>
<evidence type="ECO:0000256" key="1">
    <source>
        <dbReference type="ARBA" id="ARBA00001968"/>
    </source>
</evidence>
<comment type="caution">
    <text evidence="8">The sequence shown here is derived from an EMBL/GenBank/DDBJ whole genome shotgun (WGS) entry which is preliminary data.</text>
</comment>
<comment type="caution">
    <text evidence="6">Lacks conserved residue(s) required for the propagation of feature annotation.</text>
</comment>
<organism evidence="8 9">
    <name type="scientific">Dielma fastidiosa</name>
    <dbReference type="NCBI Taxonomy" id="1034346"/>
    <lineage>
        <taxon>Bacteria</taxon>
        <taxon>Bacillati</taxon>
        <taxon>Bacillota</taxon>
        <taxon>Erysipelotrichia</taxon>
        <taxon>Erysipelotrichales</taxon>
        <taxon>Erysipelotrichaceae</taxon>
        <taxon>Dielma</taxon>
    </lineage>
</organism>
<dbReference type="Proteomes" id="UP000247612">
    <property type="component" value="Unassembled WGS sequence"/>
</dbReference>
<proteinExistence type="inferred from homology"/>
<dbReference type="AlphaFoldDB" id="A0A2V2FLR2"/>
<keyword evidence="5 6" id="KW-0546">Nucleotide metabolism</keyword>
<feature type="site" description="Important for substrate specificity" evidence="6">
    <location>
        <position position="12"/>
    </location>
</feature>
<dbReference type="Pfam" id="PF02545">
    <property type="entry name" value="Maf"/>
    <property type="match status" value="1"/>
</dbReference>
<dbReference type="NCBIfam" id="TIGR00172">
    <property type="entry name" value="maf"/>
    <property type="match status" value="1"/>
</dbReference>
<dbReference type="CDD" id="cd00555">
    <property type="entry name" value="Maf"/>
    <property type="match status" value="1"/>
</dbReference>
<dbReference type="EMBL" id="JALDAW010000002">
    <property type="protein sequence ID" value="MDY5166610.1"/>
    <property type="molecule type" value="Genomic_DNA"/>
</dbReference>
<comment type="function">
    <text evidence="6">Nucleoside triphosphate pyrophosphatase that hydrolyzes dTTP and UTP. May have a dual role in cell division arrest and in preventing the incorporation of modified nucleotides into cellular nucleic acids.</text>
</comment>
<dbReference type="Proteomes" id="UP001276902">
    <property type="component" value="Unassembled WGS sequence"/>
</dbReference>
<dbReference type="RefSeq" id="WP_022938387.1">
    <property type="nucleotide sequence ID" value="NZ_BAABZA010000009.1"/>
</dbReference>
<evidence type="ECO:0000313" key="8">
    <source>
        <dbReference type="EMBL" id="PXX80502.1"/>
    </source>
</evidence>
<dbReference type="PANTHER" id="PTHR43213:SF5">
    <property type="entry name" value="BIFUNCTIONAL DTTP_UTP PYROPHOSPHATASE_METHYLTRANSFERASE PROTEIN-RELATED"/>
    <property type="match status" value="1"/>
</dbReference>
<dbReference type="InterPro" id="IPR003697">
    <property type="entry name" value="Maf-like"/>
</dbReference>
<reference evidence="7" key="2">
    <citation type="submission" date="2022-03" db="EMBL/GenBank/DDBJ databases">
        <title>First case of bacteraemia caused by Dielma fastidiosa in a patient hospitalised with diverticulitis.</title>
        <authorList>
            <person name="Forman-Ankjaer B."/>
            <person name="Hvid-Jensen F."/>
            <person name="Kobel C.M."/>
            <person name="Greve T."/>
        </authorList>
    </citation>
    <scope>NUCLEOTIDE SEQUENCE</scope>
    <source>
        <strain evidence="7">AUH_DF_2021</strain>
    </source>
</reference>
<dbReference type="PANTHER" id="PTHR43213">
    <property type="entry name" value="BIFUNCTIONAL DTTP/UTP PYROPHOSPHATASE/METHYLTRANSFERASE PROTEIN-RELATED"/>
    <property type="match status" value="1"/>
</dbReference>
<dbReference type="EC" id="3.6.1.9" evidence="6"/>
<protein>
    <recommendedName>
        <fullName evidence="6">dTTP/UTP pyrophosphatase</fullName>
        <shortName evidence="6">dTTPase/UTPase</shortName>
        <ecNumber evidence="6">3.6.1.9</ecNumber>
    </recommendedName>
    <alternativeName>
        <fullName evidence="6">Nucleoside triphosphate pyrophosphatase</fullName>
    </alternativeName>
    <alternativeName>
        <fullName evidence="6">Nucleotide pyrophosphatase</fullName>
        <shortName evidence="6">Nucleotide PPase</shortName>
    </alternativeName>
</protein>
<feature type="active site" description="Proton acceptor" evidence="6">
    <location>
        <position position="69"/>
    </location>
</feature>
<comment type="subcellular location">
    <subcellularLocation>
        <location evidence="2 6">Cytoplasm</location>
    </subcellularLocation>
</comment>
<dbReference type="EMBL" id="QJKH01000003">
    <property type="protein sequence ID" value="PXX80502.1"/>
    <property type="molecule type" value="Genomic_DNA"/>
</dbReference>
<dbReference type="Gene3D" id="3.90.950.10">
    <property type="match status" value="1"/>
</dbReference>
<reference evidence="8 9" key="1">
    <citation type="submission" date="2018-05" db="EMBL/GenBank/DDBJ databases">
        <title>Genomic Encyclopedia of Type Strains, Phase IV (KMG-IV): sequencing the most valuable type-strain genomes for metagenomic binning, comparative biology and taxonomic classification.</title>
        <authorList>
            <person name="Goeker M."/>
        </authorList>
    </citation>
    <scope>NUCLEOTIDE SEQUENCE [LARGE SCALE GENOMIC DNA]</scope>
    <source>
        <strain evidence="8 9">JC118</strain>
    </source>
</reference>
<feature type="site" description="Important for substrate specificity" evidence="6">
    <location>
        <position position="152"/>
    </location>
</feature>
<dbReference type="PIRSF" id="PIRSF006305">
    <property type="entry name" value="Maf"/>
    <property type="match status" value="1"/>
</dbReference>
<dbReference type="InterPro" id="IPR029001">
    <property type="entry name" value="ITPase-like_fam"/>
</dbReference>
<dbReference type="GO" id="GO:0005737">
    <property type="term" value="C:cytoplasm"/>
    <property type="evidence" value="ECO:0007669"/>
    <property type="project" value="UniProtKB-SubCell"/>
</dbReference>
<evidence type="ECO:0000256" key="2">
    <source>
        <dbReference type="ARBA" id="ARBA00004496"/>
    </source>
</evidence>
<evidence type="ECO:0000256" key="4">
    <source>
        <dbReference type="ARBA" id="ARBA00022801"/>
    </source>
</evidence>
<keyword evidence="4 6" id="KW-0378">Hydrolase</keyword>
<comment type="cofactor">
    <cofactor evidence="1 6">
        <name>a divalent metal cation</name>
        <dbReference type="ChEBI" id="CHEBI:60240"/>
    </cofactor>
</comment>
<gene>
    <name evidence="8" type="ORF">DES51_10395</name>
    <name evidence="7" type="ORF">MQE39_00520</name>
</gene>
<comment type="catalytic activity">
    <reaction evidence="6">
        <text>UTP + H2O = UMP + diphosphate + H(+)</text>
        <dbReference type="Rhea" id="RHEA:29395"/>
        <dbReference type="ChEBI" id="CHEBI:15377"/>
        <dbReference type="ChEBI" id="CHEBI:15378"/>
        <dbReference type="ChEBI" id="CHEBI:33019"/>
        <dbReference type="ChEBI" id="CHEBI:46398"/>
        <dbReference type="ChEBI" id="CHEBI:57865"/>
        <dbReference type="EC" id="3.6.1.9"/>
    </reaction>
</comment>
<evidence type="ECO:0000313" key="9">
    <source>
        <dbReference type="Proteomes" id="UP000247612"/>
    </source>
</evidence>
<dbReference type="SUPFAM" id="SSF52972">
    <property type="entry name" value="ITPase-like"/>
    <property type="match status" value="1"/>
</dbReference>
<dbReference type="GeneID" id="94441445"/>
<comment type="similarity">
    <text evidence="6">Belongs to the Maf family. YhdE subfamily.</text>
</comment>
<evidence type="ECO:0000256" key="5">
    <source>
        <dbReference type="ARBA" id="ARBA00023080"/>
    </source>
</evidence>
<dbReference type="GO" id="GO:0047429">
    <property type="term" value="F:nucleoside triphosphate diphosphatase activity"/>
    <property type="evidence" value="ECO:0007669"/>
    <property type="project" value="UniProtKB-EC"/>
</dbReference>
<dbReference type="OrthoDB" id="9807767at2"/>
<dbReference type="GO" id="GO:0009117">
    <property type="term" value="P:nucleotide metabolic process"/>
    <property type="evidence" value="ECO:0007669"/>
    <property type="project" value="UniProtKB-KW"/>
</dbReference>
<evidence type="ECO:0000256" key="6">
    <source>
        <dbReference type="HAMAP-Rule" id="MF_00528"/>
    </source>
</evidence>
<keyword evidence="3 6" id="KW-0963">Cytoplasm</keyword>